<name>A0ABS8YXA6_9RHOB</name>
<comment type="pathway">
    <text evidence="8">Purine metabolism; IMP biosynthesis via de novo pathway; 5-amino-1-(5-phospho-D-ribosyl)imidazole from N(2)-formyl-N(1)-(5-phospho-D-ribosyl)glycinamide: step 1/2.</text>
</comment>
<feature type="domain" description="PurM-like N-terminal" evidence="9">
    <location>
        <begin position="72"/>
        <end position="186"/>
    </location>
</feature>
<feature type="domain" description="PurM-like N-terminal" evidence="9">
    <location>
        <begin position="434"/>
        <end position="549"/>
    </location>
</feature>
<keyword evidence="4 8" id="KW-0547">Nucleotide-binding</keyword>
<evidence type="ECO:0000256" key="6">
    <source>
        <dbReference type="ARBA" id="ARBA00022840"/>
    </source>
</evidence>
<feature type="domain" description="PurM-like C-terminal" evidence="10">
    <location>
        <begin position="200"/>
        <end position="350"/>
    </location>
</feature>
<organism evidence="12 13">
    <name type="scientific">Rhodobacter flavimaris</name>
    <dbReference type="NCBI Taxonomy" id="2907145"/>
    <lineage>
        <taxon>Bacteria</taxon>
        <taxon>Pseudomonadati</taxon>
        <taxon>Pseudomonadota</taxon>
        <taxon>Alphaproteobacteria</taxon>
        <taxon>Rhodobacterales</taxon>
        <taxon>Rhodobacter group</taxon>
        <taxon>Rhodobacter</taxon>
    </lineage>
</organism>
<dbReference type="PANTHER" id="PTHR43555">
    <property type="entry name" value="PHOSPHORIBOSYLFORMYLGLYCINAMIDINE SYNTHASE SUBUNIT PURL"/>
    <property type="match status" value="1"/>
</dbReference>
<keyword evidence="1 8" id="KW-0963">Cytoplasm</keyword>
<comment type="function">
    <text evidence="8">Part of the phosphoribosylformylglycinamidine synthase complex involved in the purines biosynthetic pathway. Catalyzes the ATP-dependent conversion of formylglycinamide ribonucleotide (FGAR) and glutamine to yield formylglycinamidine ribonucleotide (FGAM) and glutamate. The FGAM synthase complex is composed of three subunits. PurQ produces an ammonia molecule by converting glutamine to glutamate. PurL transfers the ammonia molecule to FGAR to form FGAM in an ATP-dependent manner. PurS interacts with PurQ and PurL and is thought to assist in the transfer of the ammonia molecule from PurQ to PurL.</text>
</comment>
<dbReference type="CDD" id="cd02203">
    <property type="entry name" value="PurL_repeat1"/>
    <property type="match status" value="1"/>
</dbReference>
<dbReference type="NCBIfam" id="NF002290">
    <property type="entry name" value="PRK01213.1"/>
    <property type="match status" value="1"/>
</dbReference>
<dbReference type="PIRSF" id="PIRSF001587">
    <property type="entry name" value="FGAM_synthase_II"/>
    <property type="match status" value="1"/>
</dbReference>
<feature type="binding site" evidence="8">
    <location>
        <position position="266"/>
    </location>
    <ligand>
        <name>Mg(2+)</name>
        <dbReference type="ChEBI" id="CHEBI:18420"/>
        <label>2</label>
    </ligand>
</feature>
<dbReference type="Pfam" id="PF00586">
    <property type="entry name" value="AIRS"/>
    <property type="match status" value="2"/>
</dbReference>
<dbReference type="Proteomes" id="UP001521181">
    <property type="component" value="Unassembled WGS sequence"/>
</dbReference>
<dbReference type="InterPro" id="IPR016188">
    <property type="entry name" value="PurM-like_N"/>
</dbReference>
<feature type="binding site" evidence="8">
    <location>
        <begin position="92"/>
        <end position="95"/>
    </location>
    <ligand>
        <name>substrate</name>
    </ligand>
</feature>
<keyword evidence="7 8" id="KW-0460">Magnesium</keyword>
<proteinExistence type="inferred from homology"/>
<feature type="binding site" evidence="8">
    <location>
        <position position="488"/>
    </location>
    <ligand>
        <name>ATP</name>
        <dbReference type="ChEBI" id="CHEBI:30616"/>
    </ligand>
</feature>
<comment type="caution">
    <text evidence="8">Lacks conserved residue(s) required for the propagation of feature annotation.</text>
</comment>
<feature type="binding site" evidence="8">
    <location>
        <position position="50"/>
    </location>
    <ligand>
        <name>ATP</name>
        <dbReference type="ChEBI" id="CHEBI:30616"/>
    </ligand>
</feature>
<feature type="domain" description="PurM-like C-terminal" evidence="10">
    <location>
        <begin position="563"/>
        <end position="691"/>
    </location>
</feature>
<evidence type="ECO:0000259" key="9">
    <source>
        <dbReference type="Pfam" id="PF00586"/>
    </source>
</evidence>
<keyword evidence="13" id="KW-1185">Reference proteome</keyword>
<dbReference type="SUPFAM" id="SSF55326">
    <property type="entry name" value="PurM N-terminal domain-like"/>
    <property type="match status" value="2"/>
</dbReference>
<evidence type="ECO:0000256" key="2">
    <source>
        <dbReference type="ARBA" id="ARBA00022598"/>
    </source>
</evidence>
<feature type="binding site" evidence="8">
    <location>
        <position position="238"/>
    </location>
    <ligand>
        <name>substrate</name>
    </ligand>
</feature>
<evidence type="ECO:0000256" key="8">
    <source>
        <dbReference type="HAMAP-Rule" id="MF_00420"/>
    </source>
</evidence>
<dbReference type="Gene3D" id="3.30.1330.10">
    <property type="entry name" value="PurM-like, N-terminal domain"/>
    <property type="match status" value="2"/>
</dbReference>
<dbReference type="PANTHER" id="PTHR43555:SF1">
    <property type="entry name" value="PHOSPHORIBOSYLFORMYLGLYCINAMIDINE SYNTHASE SUBUNIT PURL"/>
    <property type="match status" value="1"/>
</dbReference>
<feature type="active site" description="Proton acceptor" evidence="8">
    <location>
        <position position="93"/>
    </location>
</feature>
<comment type="similarity">
    <text evidence="8">Belongs to the FGAMS family.</text>
</comment>
<evidence type="ECO:0000313" key="13">
    <source>
        <dbReference type="Proteomes" id="UP001521181"/>
    </source>
</evidence>
<comment type="subunit">
    <text evidence="8">Monomer. Part of the FGAM synthase complex composed of 1 PurL, 1 PurQ and 2 PurS subunits.</text>
</comment>
<dbReference type="InterPro" id="IPR036921">
    <property type="entry name" value="PurM-like_N_sf"/>
</dbReference>
<evidence type="ECO:0000256" key="4">
    <source>
        <dbReference type="ARBA" id="ARBA00022741"/>
    </source>
</evidence>
<dbReference type="InterPro" id="IPR036676">
    <property type="entry name" value="PurM-like_C_sf"/>
</dbReference>
<feature type="active site" evidence="8">
    <location>
        <position position="47"/>
    </location>
</feature>
<dbReference type="NCBIfam" id="TIGR01736">
    <property type="entry name" value="FGAM_synth_II"/>
    <property type="match status" value="1"/>
</dbReference>
<dbReference type="InterPro" id="IPR010074">
    <property type="entry name" value="PRibForGlyAmidine_synth_PurL"/>
</dbReference>
<feature type="binding site" evidence="8">
    <location>
        <position position="91"/>
    </location>
    <ligand>
        <name>Mg(2+)</name>
        <dbReference type="ChEBI" id="CHEBI:18420"/>
        <label>1</label>
    </ligand>
</feature>
<dbReference type="RefSeq" id="WP_233676905.1">
    <property type="nucleotide sequence ID" value="NZ_JAJUOS010000007.1"/>
</dbReference>
<dbReference type="HAMAP" id="MF_00420">
    <property type="entry name" value="PurL_2"/>
    <property type="match status" value="1"/>
</dbReference>
<feature type="binding site" evidence="8">
    <location>
        <position position="525"/>
    </location>
    <ligand>
        <name>ATP</name>
        <dbReference type="ChEBI" id="CHEBI:30616"/>
    </ligand>
</feature>
<feature type="binding site" evidence="8">
    <location>
        <position position="89"/>
    </location>
    <ligand>
        <name>ATP</name>
        <dbReference type="ChEBI" id="CHEBI:30616"/>
    </ligand>
</feature>
<feature type="binding site" evidence="8">
    <location>
        <position position="528"/>
    </location>
    <ligand>
        <name>substrate</name>
    </ligand>
</feature>
<accession>A0ABS8YXA6</accession>
<feature type="binding site" evidence="8">
    <location>
        <begin position="310"/>
        <end position="312"/>
    </location>
    <ligand>
        <name>substrate</name>
    </ligand>
</feature>
<evidence type="ECO:0000259" key="10">
    <source>
        <dbReference type="Pfam" id="PF02769"/>
    </source>
</evidence>
<dbReference type="CDD" id="cd02204">
    <property type="entry name" value="PurL_repeat2"/>
    <property type="match status" value="1"/>
</dbReference>
<feature type="binding site" evidence="8">
    <location>
        <position position="115"/>
    </location>
    <ligand>
        <name>Mg(2+)</name>
        <dbReference type="ChEBI" id="CHEBI:18420"/>
        <label>2</label>
    </ligand>
</feature>
<dbReference type="Pfam" id="PF18072">
    <property type="entry name" value="FGAR-AT_linker"/>
    <property type="match status" value="1"/>
</dbReference>
<feature type="binding site" evidence="8">
    <location>
        <position position="114"/>
    </location>
    <ligand>
        <name>substrate</name>
    </ligand>
</feature>
<feature type="binding site" evidence="8">
    <location>
        <position position="526"/>
    </location>
    <ligand>
        <name>Mg(2+)</name>
        <dbReference type="ChEBI" id="CHEBI:18420"/>
        <label>1</label>
    </ligand>
</feature>
<keyword evidence="5 8" id="KW-0658">Purine biosynthesis</keyword>
<evidence type="ECO:0000256" key="7">
    <source>
        <dbReference type="ARBA" id="ARBA00022842"/>
    </source>
</evidence>
<protein>
    <recommendedName>
        <fullName evidence="8">Phosphoribosylformylglycinamidine synthase subunit PurL</fullName>
        <shortName evidence="8">FGAM synthase</shortName>
        <ecNumber evidence="8">6.3.5.3</ecNumber>
    </recommendedName>
    <alternativeName>
        <fullName evidence="8">Formylglycinamide ribonucleotide amidotransferase subunit II</fullName>
        <shortName evidence="8">FGAR amidotransferase II</shortName>
        <shortName evidence="8">FGAR-AT II</shortName>
    </alternativeName>
    <alternativeName>
        <fullName evidence="8">Glutamine amidotransferase PurL</fullName>
    </alternativeName>
    <alternativeName>
        <fullName evidence="8">Phosphoribosylformylglycinamidine synthase subunit II</fullName>
    </alternativeName>
</protein>
<reference evidence="12 13" key="1">
    <citation type="submission" date="2021-12" db="EMBL/GenBank/DDBJ databases">
        <title>Sinirhodobacter sp. WL0062 is a bacterium isolated from seawater.</title>
        <authorList>
            <person name="Wang L."/>
            <person name="He W."/>
            <person name="Zhang D.-F."/>
        </authorList>
    </citation>
    <scope>NUCLEOTIDE SEQUENCE [LARGE SCALE GENOMIC DNA]</scope>
    <source>
        <strain evidence="12 13">WL0062</strain>
    </source>
</reference>
<feature type="domain" description="Phosphoribosylformylglycinamidine synthase linker" evidence="11">
    <location>
        <begin position="14"/>
        <end position="51"/>
    </location>
</feature>
<dbReference type="Pfam" id="PF02769">
    <property type="entry name" value="AIRS_C"/>
    <property type="match status" value="2"/>
</dbReference>
<evidence type="ECO:0000259" key="11">
    <source>
        <dbReference type="Pfam" id="PF18072"/>
    </source>
</evidence>
<dbReference type="EMBL" id="JAJUOS010000007">
    <property type="protein sequence ID" value="MCE5973930.1"/>
    <property type="molecule type" value="Genomic_DNA"/>
</dbReference>
<dbReference type="InterPro" id="IPR041609">
    <property type="entry name" value="PurL_linker"/>
</dbReference>
<evidence type="ECO:0000313" key="12">
    <source>
        <dbReference type="EMBL" id="MCE5973930.1"/>
    </source>
</evidence>
<evidence type="ECO:0000256" key="5">
    <source>
        <dbReference type="ARBA" id="ARBA00022755"/>
    </source>
</evidence>
<evidence type="ECO:0000256" key="1">
    <source>
        <dbReference type="ARBA" id="ARBA00022490"/>
    </source>
</evidence>
<comment type="catalytic activity">
    <reaction evidence="8">
        <text>N(2)-formyl-N(1)-(5-phospho-beta-D-ribosyl)glycinamide + L-glutamine + ATP + H2O = 2-formamido-N(1)-(5-O-phospho-beta-D-ribosyl)acetamidine + L-glutamate + ADP + phosphate + H(+)</text>
        <dbReference type="Rhea" id="RHEA:17129"/>
        <dbReference type="ChEBI" id="CHEBI:15377"/>
        <dbReference type="ChEBI" id="CHEBI:15378"/>
        <dbReference type="ChEBI" id="CHEBI:29985"/>
        <dbReference type="ChEBI" id="CHEBI:30616"/>
        <dbReference type="ChEBI" id="CHEBI:43474"/>
        <dbReference type="ChEBI" id="CHEBI:58359"/>
        <dbReference type="ChEBI" id="CHEBI:147286"/>
        <dbReference type="ChEBI" id="CHEBI:147287"/>
        <dbReference type="ChEBI" id="CHEBI:456216"/>
        <dbReference type="EC" id="6.3.5.3"/>
    </reaction>
</comment>
<comment type="subcellular location">
    <subcellularLocation>
        <location evidence="8">Cytoplasm</location>
    </subcellularLocation>
</comment>
<keyword evidence="6 8" id="KW-0067">ATP-binding</keyword>
<sequence>MNEPQITPDLVAAHGLKPDEYQSLLEIMGREPTFTELGIFSAMWNEHCSYKSSKKWLRTLHTTGDQVICGPGENAGVVDIGDGQAVIFKMESHNHPSYIEPHQGAATGVGGILRDVFTMGARPIAAMDSLSFGLPSHPKTPHLVKGVVEGVGSYGNCFGVPNVGGEVRFHAAYNGNCLVNAFAAGLADTDKIFYCAASGVGMPVVYLGAKTGRDGVGGATMASAEFDDTIEEKRPTVQVGDPFVEKCLMEACMELMRTDAVISIQDMGAAGLTCSAVEMGDKGGLGIKLQLDAVPQREANMTAYEMMLSESQERMLMVLKPEKEAEARAIFEKWDLDFAIVGETIAEDRFLIIHGNEVKADIPLSKLSSAAPEYDRPWVPTPAAKPLTELPAIGPIEALKALIGSPNYAAKNWVFEQYDTQVMADTVVRPGLGAGVVRVHGTDKAVAFTSDVTPRYVRANPYEGGKQAVAEAYRNLSAVGALPLATTDNLNFGNPEKPEIMGQFVGAIKGIGEACLALNFPIVSGNVSLYNETDGKGILPTPTIGAVGLLKSLDDLIGGQPAEGDIALVIGVTHGHLGQSALAYEAFGIEEGDAPAVDLDDERKHGEFLRANGKLVKAASDLSDGGLALAAFEMAEGAGLGVALDAQAIGTLFGEDQARYLVACDAEGANALEAAAKAANVPLERVGVFGGNDVAFGSAKAPMAELSALYRSAFAAAVEG</sequence>
<keyword evidence="3 8" id="KW-0479">Metal-binding</keyword>
<dbReference type="SUPFAM" id="SSF56042">
    <property type="entry name" value="PurM C-terminal domain-like"/>
    <property type="match status" value="2"/>
</dbReference>
<dbReference type="InterPro" id="IPR010918">
    <property type="entry name" value="PurM-like_C_dom"/>
</dbReference>
<gene>
    <name evidence="8 12" type="primary">purL</name>
    <name evidence="12" type="ORF">LZA78_10590</name>
</gene>
<keyword evidence="2 8" id="KW-0436">Ligase</keyword>
<evidence type="ECO:0000256" key="3">
    <source>
        <dbReference type="ARBA" id="ARBA00022723"/>
    </source>
</evidence>
<comment type="caution">
    <text evidence="12">The sequence shown here is derived from an EMBL/GenBank/DDBJ whole genome shotgun (WGS) entry which is preliminary data.</text>
</comment>
<dbReference type="EC" id="6.3.5.3" evidence="8"/>
<dbReference type="Gene3D" id="3.90.650.10">
    <property type="entry name" value="PurM-like C-terminal domain"/>
    <property type="match status" value="2"/>
</dbReference>
<dbReference type="GO" id="GO:0004642">
    <property type="term" value="F:phosphoribosylformylglycinamidine synthase activity"/>
    <property type="evidence" value="ECO:0007669"/>
    <property type="project" value="UniProtKB-EC"/>
</dbReference>